<reference evidence="5 6" key="1">
    <citation type="journal article" date="2015" name="Nature">
        <title>rRNA introns, odd ribosomes, and small enigmatic genomes across a large radiation of phyla.</title>
        <authorList>
            <person name="Brown C.T."/>
            <person name="Hug L.A."/>
            <person name="Thomas B.C."/>
            <person name="Sharon I."/>
            <person name="Castelle C.J."/>
            <person name="Singh A."/>
            <person name="Wilkins M.J."/>
            <person name="Williams K.H."/>
            <person name="Banfield J.F."/>
        </authorList>
    </citation>
    <scope>NUCLEOTIDE SEQUENCE [LARGE SCALE GENOMIC DNA]</scope>
</reference>
<comment type="similarity">
    <text evidence="1">Belongs to the glycosyltransferase 2 family.</text>
</comment>
<evidence type="ECO:0000259" key="4">
    <source>
        <dbReference type="Pfam" id="PF00535"/>
    </source>
</evidence>
<keyword evidence="2" id="KW-0328">Glycosyltransferase</keyword>
<dbReference type="GO" id="GO:0016757">
    <property type="term" value="F:glycosyltransferase activity"/>
    <property type="evidence" value="ECO:0007669"/>
    <property type="project" value="UniProtKB-KW"/>
</dbReference>
<dbReference type="PANTHER" id="PTHR43630">
    <property type="entry name" value="POLY-BETA-1,6-N-ACETYL-D-GLUCOSAMINE SYNTHASE"/>
    <property type="match status" value="1"/>
</dbReference>
<dbReference type="Pfam" id="PF00535">
    <property type="entry name" value="Glycos_transf_2"/>
    <property type="match status" value="1"/>
</dbReference>
<accession>A0A0G0JFK6</accession>
<feature type="domain" description="Glycosyltransferase 2-like" evidence="4">
    <location>
        <begin position="8"/>
        <end position="140"/>
    </location>
</feature>
<organism evidence="5 6">
    <name type="scientific">Candidatus Daviesbacteria bacterium GW2011_GWA2_38_24</name>
    <dbReference type="NCBI Taxonomy" id="1618422"/>
    <lineage>
        <taxon>Bacteria</taxon>
        <taxon>Candidatus Daviesiibacteriota</taxon>
    </lineage>
</organism>
<gene>
    <name evidence="5" type="ORF">US86_C0005G0069</name>
</gene>
<dbReference type="EMBL" id="LBUP01000005">
    <property type="protein sequence ID" value="KKQ66458.1"/>
    <property type="molecule type" value="Genomic_DNA"/>
</dbReference>
<dbReference type="CDD" id="cd00761">
    <property type="entry name" value="Glyco_tranf_GTA_type"/>
    <property type="match status" value="1"/>
</dbReference>
<dbReference type="PANTHER" id="PTHR43630:SF1">
    <property type="entry name" value="POLY-BETA-1,6-N-ACETYL-D-GLUCOSAMINE SYNTHASE"/>
    <property type="match status" value="1"/>
</dbReference>
<dbReference type="Proteomes" id="UP000034235">
    <property type="component" value="Unassembled WGS sequence"/>
</dbReference>
<dbReference type="AlphaFoldDB" id="A0A0G0JFK6"/>
<evidence type="ECO:0000313" key="6">
    <source>
        <dbReference type="Proteomes" id="UP000034235"/>
    </source>
</evidence>
<sequence>MNQKFDITVVVTRYKEPFDILKSCVDSLKRQTKCKIRILFLDQQEVPLTKKYINKLTDTSHSFVYENIPAKSLSFARNLGLNKAKTNYVAFCDVDAILDKNWAFEIVKTFKSTDAVIVGTKIVPVWNGKLSWYHKSKFIQEFFSLIDISNVIREVPKVFGASFAIDKSRLGKHRFSESLGRVGGKLLGGEETDLCQKLRDEKRKVVFTPFTSAGHQISPERLTLSWILKRAYYGGFSRALRGGKVDPLNSKKNMLDKLAILLILPSYLFGFYKGSGFKKKNLQ</sequence>
<evidence type="ECO:0000313" key="5">
    <source>
        <dbReference type="EMBL" id="KKQ66458.1"/>
    </source>
</evidence>
<proteinExistence type="inferred from homology"/>
<protein>
    <submittedName>
        <fullName evidence="5">Glycosyl transferase, family 2</fullName>
    </submittedName>
</protein>
<dbReference type="InterPro" id="IPR029044">
    <property type="entry name" value="Nucleotide-diphossugar_trans"/>
</dbReference>
<dbReference type="SUPFAM" id="SSF53448">
    <property type="entry name" value="Nucleotide-diphospho-sugar transferases"/>
    <property type="match status" value="1"/>
</dbReference>
<dbReference type="Gene3D" id="3.90.550.10">
    <property type="entry name" value="Spore Coat Polysaccharide Biosynthesis Protein SpsA, Chain A"/>
    <property type="match status" value="1"/>
</dbReference>
<evidence type="ECO:0000256" key="3">
    <source>
        <dbReference type="ARBA" id="ARBA00022679"/>
    </source>
</evidence>
<name>A0A0G0JFK6_9BACT</name>
<comment type="caution">
    <text evidence="5">The sequence shown here is derived from an EMBL/GenBank/DDBJ whole genome shotgun (WGS) entry which is preliminary data.</text>
</comment>
<evidence type="ECO:0000256" key="2">
    <source>
        <dbReference type="ARBA" id="ARBA00022676"/>
    </source>
</evidence>
<evidence type="ECO:0000256" key="1">
    <source>
        <dbReference type="ARBA" id="ARBA00006739"/>
    </source>
</evidence>
<keyword evidence="3 5" id="KW-0808">Transferase</keyword>
<dbReference type="InterPro" id="IPR001173">
    <property type="entry name" value="Glyco_trans_2-like"/>
</dbReference>